<reference evidence="1 2" key="1">
    <citation type="submission" date="2017-09" db="EMBL/GenBank/DDBJ databases">
        <title>Depth-based differentiation of microbial function through sediment-hosted aquifers and enrichment of novel symbionts in the deep terrestrial subsurface.</title>
        <authorList>
            <person name="Probst A.J."/>
            <person name="Ladd B."/>
            <person name="Jarett J.K."/>
            <person name="Geller-Mcgrath D.E."/>
            <person name="Sieber C.M."/>
            <person name="Emerson J.B."/>
            <person name="Anantharaman K."/>
            <person name="Thomas B.C."/>
            <person name="Malmstrom R."/>
            <person name="Stieglmeier M."/>
            <person name="Klingl A."/>
            <person name="Woyke T."/>
            <person name="Ryan C.M."/>
            <person name="Banfield J.F."/>
        </authorList>
    </citation>
    <scope>NUCLEOTIDE SEQUENCE [LARGE SCALE GENOMIC DNA]</scope>
    <source>
        <strain evidence="1">CG22_combo_CG10-13_8_21_14_all_39_10</strain>
    </source>
</reference>
<dbReference type="Proteomes" id="UP000229847">
    <property type="component" value="Unassembled WGS sequence"/>
</dbReference>
<proteinExistence type="predicted"/>
<protein>
    <submittedName>
        <fullName evidence="1">Uncharacterized protein</fullName>
    </submittedName>
</protein>
<evidence type="ECO:0000313" key="2">
    <source>
        <dbReference type="Proteomes" id="UP000229847"/>
    </source>
</evidence>
<comment type="caution">
    <text evidence="1">The sequence shown here is derived from an EMBL/GenBank/DDBJ whole genome shotgun (WGS) entry which is preliminary data.</text>
</comment>
<organism evidence="1 2">
    <name type="scientific">Candidatus Woesebacteria bacterium CG22_combo_CG10-13_8_21_14_all_39_10</name>
    <dbReference type="NCBI Taxonomy" id="1975059"/>
    <lineage>
        <taxon>Bacteria</taxon>
        <taxon>Candidatus Woeseibacteriota</taxon>
    </lineage>
</organism>
<name>A0A2H0BK50_9BACT</name>
<accession>A0A2H0BK50</accession>
<dbReference type="AlphaFoldDB" id="A0A2H0BK50"/>
<gene>
    <name evidence="1" type="ORF">COX03_03195</name>
</gene>
<dbReference type="EMBL" id="PCSW01000097">
    <property type="protein sequence ID" value="PIP57420.1"/>
    <property type="molecule type" value="Genomic_DNA"/>
</dbReference>
<sequence length="85" mass="9902">MNKKDKNEFTMIVTDALNDVMIPALESLETRLTDKLASKEDMEDIKMKVDSLDRKFDAQQNRLDRHGKQLEDYGERIQVLETTSL</sequence>
<evidence type="ECO:0000313" key="1">
    <source>
        <dbReference type="EMBL" id="PIP57420.1"/>
    </source>
</evidence>